<gene>
    <name evidence="1" type="ORF">RF11_07461</name>
</gene>
<keyword evidence="2" id="KW-1185">Reference proteome</keyword>
<evidence type="ECO:0000313" key="2">
    <source>
        <dbReference type="Proteomes" id="UP000031668"/>
    </source>
</evidence>
<dbReference type="EMBL" id="JWZT01003181">
    <property type="protein sequence ID" value="KII67469.1"/>
    <property type="molecule type" value="Genomic_DNA"/>
</dbReference>
<reference evidence="1 2" key="1">
    <citation type="journal article" date="2014" name="Genome Biol. Evol.">
        <title>The genome of the myxosporean Thelohanellus kitauei shows adaptations to nutrient acquisition within its fish host.</title>
        <authorList>
            <person name="Yang Y."/>
            <person name="Xiong J."/>
            <person name="Zhou Z."/>
            <person name="Huo F."/>
            <person name="Miao W."/>
            <person name="Ran C."/>
            <person name="Liu Y."/>
            <person name="Zhang J."/>
            <person name="Feng J."/>
            <person name="Wang M."/>
            <person name="Wang M."/>
            <person name="Wang L."/>
            <person name="Yao B."/>
        </authorList>
    </citation>
    <scope>NUCLEOTIDE SEQUENCE [LARGE SCALE GENOMIC DNA]</scope>
    <source>
        <strain evidence="1">Wuqing</strain>
    </source>
</reference>
<proteinExistence type="predicted"/>
<name>A0A0C2IPR1_THEKT</name>
<organism evidence="1 2">
    <name type="scientific">Thelohanellus kitauei</name>
    <name type="common">Myxosporean</name>
    <dbReference type="NCBI Taxonomy" id="669202"/>
    <lineage>
        <taxon>Eukaryota</taxon>
        <taxon>Metazoa</taxon>
        <taxon>Cnidaria</taxon>
        <taxon>Myxozoa</taxon>
        <taxon>Myxosporea</taxon>
        <taxon>Bivalvulida</taxon>
        <taxon>Platysporina</taxon>
        <taxon>Myxobolidae</taxon>
        <taxon>Thelohanellus</taxon>
    </lineage>
</organism>
<dbReference type="Proteomes" id="UP000031668">
    <property type="component" value="Unassembled WGS sequence"/>
</dbReference>
<comment type="caution">
    <text evidence="1">The sequence shown here is derived from an EMBL/GenBank/DDBJ whole genome shotgun (WGS) entry which is preliminary data.</text>
</comment>
<dbReference type="AlphaFoldDB" id="A0A0C2IPR1"/>
<sequence length="157" mass="19234">MKRKQNMEIYQDQKRKCNSILDDHFIKILFLKRGKELIYSKMYNGSDDPDDPEFIMYKYMLKMIANSFNKLNYLDNDTAQYITDIFDAEYDNWSEIPNEDIYCRTVSEGKNEYYILSLRDESHEPNFLTYLTWFTLNFEHKFLFREIDSKFLNLKWI</sequence>
<accession>A0A0C2IPR1</accession>
<evidence type="ECO:0000313" key="1">
    <source>
        <dbReference type="EMBL" id="KII67469.1"/>
    </source>
</evidence>
<protein>
    <submittedName>
        <fullName evidence="1">Uncharacterized protein</fullName>
    </submittedName>
</protein>